<evidence type="ECO:0000256" key="4">
    <source>
        <dbReference type="ARBA" id="ARBA00023125"/>
    </source>
</evidence>
<evidence type="ECO:0008006" key="11">
    <source>
        <dbReference type="Google" id="ProtNLM"/>
    </source>
</evidence>
<dbReference type="Proteomes" id="UP000075809">
    <property type="component" value="Unassembled WGS sequence"/>
</dbReference>
<dbReference type="InterPro" id="IPR006612">
    <property type="entry name" value="THAP_Znf"/>
</dbReference>
<name>A0A151XJS6_9HYME</name>
<proteinExistence type="predicted"/>
<dbReference type="PROSITE" id="PS50209">
    <property type="entry name" value="CARD"/>
    <property type="match status" value="1"/>
</dbReference>
<keyword evidence="6" id="KW-0175">Coiled coil</keyword>
<sequence length="279" mass="31925">MSNTYSKSVYCILCGNRKKSVSYHAFPKQKEIRKQWLEFCEIDEHILNAATRLCSNHFREELKKKLSKDIVLKSNAIPSVHIKKKTISEQSNSTLNEIYDNTKQKYNATDNKNVHCNVLVNTLMTDTQCTLQSCDSIQLSKCQTPPKACVSPIRTPDSATKVKRLLYVVNSEPSTPVRNGAILGSNWQTPTKTVRDPRFVNEIRTPHLDTPRKARRALQLAKWTIKQQQRKIKTLQQARNRLVARITTLTDLVKHLQQKNLLTEAAAENLQVGYINVKL</sequence>
<dbReference type="STRING" id="64791.A0A151XJS6"/>
<keyword evidence="2 5" id="KW-0863">Zinc-finger</keyword>
<dbReference type="InterPro" id="IPR001315">
    <property type="entry name" value="CARD"/>
</dbReference>
<evidence type="ECO:0000256" key="3">
    <source>
        <dbReference type="ARBA" id="ARBA00022833"/>
    </source>
</evidence>
<keyword evidence="3" id="KW-0862">Zinc</keyword>
<keyword evidence="10" id="KW-1185">Reference proteome</keyword>
<dbReference type="AlphaFoldDB" id="A0A151XJS6"/>
<keyword evidence="4 5" id="KW-0238">DNA-binding</keyword>
<feature type="domain" description="CARD" evidence="7">
    <location>
        <begin position="227"/>
        <end position="271"/>
    </location>
</feature>
<evidence type="ECO:0000259" key="7">
    <source>
        <dbReference type="PROSITE" id="PS50209"/>
    </source>
</evidence>
<evidence type="ECO:0000313" key="9">
    <source>
        <dbReference type="EMBL" id="KYQ60587.1"/>
    </source>
</evidence>
<dbReference type="InterPro" id="IPR026521">
    <property type="entry name" value="THAP2"/>
</dbReference>
<evidence type="ECO:0000256" key="5">
    <source>
        <dbReference type="PROSITE-ProRule" id="PRU00309"/>
    </source>
</evidence>
<keyword evidence="1" id="KW-0479">Metal-binding</keyword>
<dbReference type="SMART" id="SM00692">
    <property type="entry name" value="DM3"/>
    <property type="match status" value="1"/>
</dbReference>
<organism evidence="9 10">
    <name type="scientific">Mycetomoellerius zeteki</name>
    <dbReference type="NCBI Taxonomy" id="64791"/>
    <lineage>
        <taxon>Eukaryota</taxon>
        <taxon>Metazoa</taxon>
        <taxon>Ecdysozoa</taxon>
        <taxon>Arthropoda</taxon>
        <taxon>Hexapoda</taxon>
        <taxon>Insecta</taxon>
        <taxon>Pterygota</taxon>
        <taxon>Neoptera</taxon>
        <taxon>Endopterygota</taxon>
        <taxon>Hymenoptera</taxon>
        <taxon>Apocrita</taxon>
        <taxon>Aculeata</taxon>
        <taxon>Formicoidea</taxon>
        <taxon>Formicidae</taxon>
        <taxon>Myrmicinae</taxon>
        <taxon>Mycetomoellerius</taxon>
    </lineage>
</organism>
<dbReference type="SMART" id="SM00980">
    <property type="entry name" value="THAP"/>
    <property type="match status" value="1"/>
</dbReference>
<evidence type="ECO:0000256" key="2">
    <source>
        <dbReference type="ARBA" id="ARBA00022771"/>
    </source>
</evidence>
<gene>
    <name evidence="9" type="ORF">ALC60_00353</name>
</gene>
<protein>
    <recommendedName>
        <fullName evidence="11">THAP-type domain-containing protein</fullName>
    </recommendedName>
</protein>
<evidence type="ECO:0000256" key="1">
    <source>
        <dbReference type="ARBA" id="ARBA00022723"/>
    </source>
</evidence>
<reference evidence="9 10" key="1">
    <citation type="submission" date="2015-09" db="EMBL/GenBank/DDBJ databases">
        <title>Trachymyrmex zeteki WGS genome.</title>
        <authorList>
            <person name="Nygaard S."/>
            <person name="Hu H."/>
            <person name="Boomsma J."/>
            <person name="Zhang G."/>
        </authorList>
    </citation>
    <scope>NUCLEOTIDE SEQUENCE [LARGE SCALE GENOMIC DNA]</scope>
    <source>
        <strain evidence="9">Tzet28-1</strain>
        <tissue evidence="9">Whole body</tissue>
    </source>
</reference>
<dbReference type="Gene3D" id="6.20.210.20">
    <property type="entry name" value="THAP domain"/>
    <property type="match status" value="1"/>
</dbReference>
<dbReference type="InterPro" id="IPR038441">
    <property type="entry name" value="THAP_Znf_sf"/>
</dbReference>
<evidence type="ECO:0000313" key="10">
    <source>
        <dbReference type="Proteomes" id="UP000075809"/>
    </source>
</evidence>
<dbReference type="GO" id="GO:0008270">
    <property type="term" value="F:zinc ion binding"/>
    <property type="evidence" value="ECO:0007669"/>
    <property type="project" value="UniProtKB-KW"/>
</dbReference>
<dbReference type="EMBL" id="KQ982056">
    <property type="protein sequence ID" value="KYQ60587.1"/>
    <property type="molecule type" value="Genomic_DNA"/>
</dbReference>
<evidence type="ECO:0000259" key="8">
    <source>
        <dbReference type="PROSITE" id="PS50950"/>
    </source>
</evidence>
<dbReference type="PANTHER" id="PTHR47696">
    <property type="entry name" value="THAP DOMAIN-CONTAINING PROTEIN 2"/>
    <property type="match status" value="1"/>
</dbReference>
<feature type="coiled-coil region" evidence="6">
    <location>
        <begin position="218"/>
        <end position="245"/>
    </location>
</feature>
<dbReference type="PANTHER" id="PTHR47696:SF1">
    <property type="entry name" value="THAP DOMAIN-CONTAINING PROTEIN 2"/>
    <property type="match status" value="1"/>
</dbReference>
<feature type="domain" description="THAP-type" evidence="8">
    <location>
        <begin position="1"/>
        <end position="81"/>
    </location>
</feature>
<dbReference type="Pfam" id="PF05485">
    <property type="entry name" value="THAP"/>
    <property type="match status" value="1"/>
</dbReference>
<accession>A0A151XJS6</accession>
<dbReference type="GO" id="GO:0003677">
    <property type="term" value="F:DNA binding"/>
    <property type="evidence" value="ECO:0007669"/>
    <property type="project" value="UniProtKB-UniRule"/>
</dbReference>
<dbReference type="PROSITE" id="PS50950">
    <property type="entry name" value="ZF_THAP"/>
    <property type="match status" value="1"/>
</dbReference>
<evidence type="ECO:0000256" key="6">
    <source>
        <dbReference type="SAM" id="Coils"/>
    </source>
</evidence>
<dbReference type="GO" id="GO:0042981">
    <property type="term" value="P:regulation of apoptotic process"/>
    <property type="evidence" value="ECO:0007669"/>
    <property type="project" value="InterPro"/>
</dbReference>
<dbReference type="SUPFAM" id="SSF57716">
    <property type="entry name" value="Glucocorticoid receptor-like (DNA-binding domain)"/>
    <property type="match status" value="1"/>
</dbReference>